<dbReference type="Pfam" id="PF00091">
    <property type="entry name" value="Tubulin"/>
    <property type="match status" value="1"/>
</dbReference>
<dbReference type="OrthoDB" id="10250004at2759"/>
<evidence type="ECO:0000256" key="13">
    <source>
        <dbReference type="ARBA" id="ARBA00046149"/>
    </source>
</evidence>
<evidence type="ECO:0000256" key="14">
    <source>
        <dbReference type="RuleBase" id="RU000352"/>
    </source>
</evidence>
<dbReference type="GO" id="GO:0030030">
    <property type="term" value="P:cell projection organization"/>
    <property type="evidence" value="ECO:0007669"/>
    <property type="project" value="UniProtKB-KW"/>
</dbReference>
<dbReference type="SUPFAM" id="SSF52490">
    <property type="entry name" value="Tubulin nucleotide-binding domain-like"/>
    <property type="match status" value="1"/>
</dbReference>
<evidence type="ECO:0000256" key="5">
    <source>
        <dbReference type="ARBA" id="ARBA00014184"/>
    </source>
</evidence>
<dbReference type="PRINTS" id="PR01161">
    <property type="entry name" value="TUBULIN"/>
</dbReference>
<gene>
    <name evidence="16" type="ORF">BOX15_Mlig011908g7</name>
</gene>
<dbReference type="Gene3D" id="3.40.50.1440">
    <property type="entry name" value="Tubulin/FtsZ, GTPase domain"/>
    <property type="match status" value="1"/>
</dbReference>
<dbReference type="GO" id="GO:0005874">
    <property type="term" value="C:microtubule"/>
    <property type="evidence" value="ECO:0007669"/>
    <property type="project" value="UniProtKB-KW"/>
</dbReference>
<comment type="function">
    <text evidence="13">Acts as a positive regulator of hedgehog signaling and regulates ciliary function.</text>
</comment>
<comment type="caution">
    <text evidence="16">The sequence shown here is derived from an EMBL/GenBank/DDBJ whole genome shotgun (WGS) entry which is preliminary data.</text>
</comment>
<keyword evidence="9 14" id="KW-0342">GTP-binding</keyword>
<evidence type="ECO:0000313" key="16">
    <source>
        <dbReference type="EMBL" id="PAA85868.1"/>
    </source>
</evidence>
<evidence type="ECO:0000256" key="3">
    <source>
        <dbReference type="ARBA" id="ARBA00004138"/>
    </source>
</evidence>
<evidence type="ECO:0000256" key="11">
    <source>
        <dbReference type="ARBA" id="ARBA00023273"/>
    </source>
</evidence>
<evidence type="ECO:0000256" key="1">
    <source>
        <dbReference type="ARBA" id="ARBA00004114"/>
    </source>
</evidence>
<comment type="similarity">
    <text evidence="4 14">Belongs to the tubulin family.</text>
</comment>
<dbReference type="GO" id="GO:0007017">
    <property type="term" value="P:microtubule-based process"/>
    <property type="evidence" value="ECO:0007669"/>
    <property type="project" value="InterPro"/>
</dbReference>
<evidence type="ECO:0000256" key="10">
    <source>
        <dbReference type="ARBA" id="ARBA00023242"/>
    </source>
</evidence>
<dbReference type="PROSITE" id="PS00227">
    <property type="entry name" value="TUBULIN"/>
    <property type="match status" value="1"/>
</dbReference>
<evidence type="ECO:0000313" key="17">
    <source>
        <dbReference type="Proteomes" id="UP000215902"/>
    </source>
</evidence>
<dbReference type="PANTHER" id="PTHR11588">
    <property type="entry name" value="TUBULIN"/>
    <property type="match status" value="1"/>
</dbReference>
<evidence type="ECO:0000256" key="9">
    <source>
        <dbReference type="ARBA" id="ARBA00023134"/>
    </source>
</evidence>
<dbReference type="InterPro" id="IPR008280">
    <property type="entry name" value="Tub_FtsZ_C"/>
</dbReference>
<evidence type="ECO:0000259" key="15">
    <source>
        <dbReference type="SMART" id="SM00864"/>
    </source>
</evidence>
<proteinExistence type="inferred from homology"/>
<accession>A0A267GII6</accession>
<dbReference type="GO" id="GO:0005929">
    <property type="term" value="C:cilium"/>
    <property type="evidence" value="ECO:0007669"/>
    <property type="project" value="UniProtKB-SubCell"/>
</dbReference>
<dbReference type="SMART" id="SM00864">
    <property type="entry name" value="Tubulin"/>
    <property type="match status" value="1"/>
</dbReference>
<organism evidence="16 17">
    <name type="scientific">Macrostomum lignano</name>
    <dbReference type="NCBI Taxonomy" id="282301"/>
    <lineage>
        <taxon>Eukaryota</taxon>
        <taxon>Metazoa</taxon>
        <taxon>Spiralia</taxon>
        <taxon>Lophotrochozoa</taxon>
        <taxon>Platyhelminthes</taxon>
        <taxon>Rhabditophora</taxon>
        <taxon>Macrostomorpha</taxon>
        <taxon>Macrostomida</taxon>
        <taxon>Macrostomidae</taxon>
        <taxon>Macrostomum</taxon>
    </lineage>
</organism>
<evidence type="ECO:0000256" key="6">
    <source>
        <dbReference type="ARBA" id="ARBA00022701"/>
    </source>
</evidence>
<dbReference type="InterPro" id="IPR017975">
    <property type="entry name" value="Tubulin_CS"/>
</dbReference>
<dbReference type="AlphaFoldDB" id="A0A267GII6"/>
<keyword evidence="11" id="KW-0966">Cell projection</keyword>
<evidence type="ECO:0000256" key="12">
    <source>
        <dbReference type="ARBA" id="ARBA00030594"/>
    </source>
</evidence>
<comment type="subcellular location">
    <subcellularLocation>
        <location evidence="3">Cell projection</location>
        <location evidence="3">Cilium</location>
    </subcellularLocation>
    <subcellularLocation>
        <location evidence="1">Cytoplasm</location>
        <location evidence="1">Cytoskeleton</location>
        <location evidence="1">Microtubule organizing center</location>
        <location evidence="1">Centrosome</location>
        <location evidence="1">Centriole</location>
    </subcellularLocation>
    <subcellularLocation>
        <location evidence="2">Nucleus</location>
    </subcellularLocation>
</comment>
<keyword evidence="6 14" id="KW-0493">Microtubule</keyword>
<evidence type="ECO:0000256" key="4">
    <source>
        <dbReference type="ARBA" id="ARBA00009636"/>
    </source>
</evidence>
<dbReference type="GO" id="GO:0005525">
    <property type="term" value="F:GTP binding"/>
    <property type="evidence" value="ECO:0007669"/>
    <property type="project" value="UniProtKB-UniRule"/>
</dbReference>
<dbReference type="EMBL" id="NIVC01000302">
    <property type="protein sequence ID" value="PAA85868.1"/>
    <property type="molecule type" value="Genomic_DNA"/>
</dbReference>
<protein>
    <recommendedName>
        <fullName evidence="5">Tubulin delta chain</fullName>
    </recommendedName>
    <alternativeName>
        <fullName evidence="12">Delta-tubulin</fullName>
    </alternativeName>
</protein>
<dbReference type="PRINTS" id="PR01224">
    <property type="entry name" value="DELTATUBULIN"/>
</dbReference>
<keyword evidence="10" id="KW-0539">Nucleus</keyword>
<keyword evidence="7 14" id="KW-0547">Nucleotide-binding</keyword>
<evidence type="ECO:0000256" key="8">
    <source>
        <dbReference type="ARBA" id="ARBA00022794"/>
    </source>
</evidence>
<sequence>MHWLQACGRLLYQRSFKAGMSIVTLQLGQCGNQVGHAFFSSIIEDLASGDCRRATSGRAVTETDDAYSEVSRNRFFHCTEAGQQQAMRARAVLCDAEEKVVAMVTEDAAKSGCWAYANNAKVCLKRGSGNNWAQGYRHHGPKCWPNLSEIVRRQAEASDRLDGFLALMSLAGGTGSGLGTFVCEQVRDEYPQANLISGLVWPHSRGEVSVQAYNSVLTTAHLTAACDALLLFENDRLQDACERRLGLARVDVGHLNAMIGHQLGAILQPACGVQSAAAQGPALGGIAASLCPHPDLRLLQLRCLPYASERAKEFSGFAWPGLLRHLRQMLLAGAAVEEGLDWRQDAALTAASGRQRCFASRLWLRGLGADSLCPADWEQHLLLPELHPAWLPQSDRLTVCRTGRPYRGYERACALVSNCATGADTLDRSIARAWSMFAAKAFVHQYARFGLEEAAFLDCFAAAEQTVFNYRNL</sequence>
<dbReference type="GO" id="GO:0005814">
    <property type="term" value="C:centriole"/>
    <property type="evidence" value="ECO:0007669"/>
    <property type="project" value="UniProtKB-SubCell"/>
</dbReference>
<name>A0A267GII6_9PLAT</name>
<keyword evidence="8" id="KW-0970">Cilium biogenesis/degradation</keyword>
<dbReference type="SUPFAM" id="SSF55307">
    <property type="entry name" value="Tubulin C-terminal domain-like"/>
    <property type="match status" value="1"/>
</dbReference>
<reference evidence="16 17" key="1">
    <citation type="submission" date="2017-06" db="EMBL/GenBank/DDBJ databases">
        <title>A platform for efficient transgenesis in Macrostomum lignano, a flatworm model organism for stem cell research.</title>
        <authorList>
            <person name="Berezikov E."/>
        </authorList>
    </citation>
    <scope>NUCLEOTIDE SEQUENCE [LARGE SCALE GENOMIC DNA]</scope>
    <source>
        <strain evidence="16">DV1</strain>
        <tissue evidence="16">Whole organism</tissue>
    </source>
</reference>
<dbReference type="GO" id="GO:0005200">
    <property type="term" value="F:structural constituent of cytoskeleton"/>
    <property type="evidence" value="ECO:0007669"/>
    <property type="project" value="InterPro"/>
</dbReference>
<feature type="domain" description="Tubulin/FtsZ GTPase" evidence="15">
    <location>
        <begin position="72"/>
        <end position="275"/>
    </location>
</feature>
<dbReference type="InterPro" id="IPR003008">
    <property type="entry name" value="Tubulin_FtsZ_GTPase"/>
</dbReference>
<dbReference type="CDD" id="cd02189">
    <property type="entry name" value="delta_zeta_tubulin-like"/>
    <property type="match status" value="1"/>
</dbReference>
<dbReference type="InterPro" id="IPR036525">
    <property type="entry name" value="Tubulin/FtsZ_GTPase_sf"/>
</dbReference>
<dbReference type="Proteomes" id="UP000215902">
    <property type="component" value="Unassembled WGS sequence"/>
</dbReference>
<keyword evidence="17" id="KW-1185">Reference proteome</keyword>
<evidence type="ECO:0000256" key="2">
    <source>
        <dbReference type="ARBA" id="ARBA00004123"/>
    </source>
</evidence>
<dbReference type="InterPro" id="IPR002967">
    <property type="entry name" value="Delta_tubulin"/>
</dbReference>
<dbReference type="STRING" id="282301.A0A267GII6"/>
<dbReference type="GO" id="GO:0005634">
    <property type="term" value="C:nucleus"/>
    <property type="evidence" value="ECO:0007669"/>
    <property type="project" value="UniProtKB-SubCell"/>
</dbReference>
<dbReference type="InterPro" id="IPR000217">
    <property type="entry name" value="Tubulin"/>
</dbReference>
<evidence type="ECO:0000256" key="7">
    <source>
        <dbReference type="ARBA" id="ARBA00022741"/>
    </source>
</evidence>